<dbReference type="InterPro" id="IPR036890">
    <property type="entry name" value="HATPase_C_sf"/>
</dbReference>
<feature type="domain" description="Histidine kinase" evidence="10">
    <location>
        <begin position="289"/>
        <end position="378"/>
    </location>
</feature>
<keyword evidence="9" id="KW-0472">Membrane</keyword>
<dbReference type="PROSITE" id="PS50109">
    <property type="entry name" value="HIS_KIN"/>
    <property type="match status" value="1"/>
</dbReference>
<keyword evidence="9" id="KW-0812">Transmembrane</keyword>
<evidence type="ECO:0000256" key="6">
    <source>
        <dbReference type="ARBA" id="ARBA00022777"/>
    </source>
</evidence>
<accession>A0ABW2JNV2</accession>
<feature type="transmembrane region" description="Helical" evidence="9">
    <location>
        <begin position="126"/>
        <end position="146"/>
    </location>
</feature>
<keyword evidence="4" id="KW-0808">Transferase</keyword>
<dbReference type="PANTHER" id="PTHR24421">
    <property type="entry name" value="NITRATE/NITRITE SENSOR PROTEIN NARX-RELATED"/>
    <property type="match status" value="1"/>
</dbReference>
<proteinExistence type="predicted"/>
<dbReference type="InterPro" id="IPR005467">
    <property type="entry name" value="His_kinase_dom"/>
</dbReference>
<reference evidence="12" key="1">
    <citation type="journal article" date="2019" name="Int. J. Syst. Evol. Microbiol.">
        <title>The Global Catalogue of Microorganisms (GCM) 10K type strain sequencing project: providing services to taxonomists for standard genome sequencing and annotation.</title>
        <authorList>
            <consortium name="The Broad Institute Genomics Platform"/>
            <consortium name="The Broad Institute Genome Sequencing Center for Infectious Disease"/>
            <person name="Wu L."/>
            <person name="Ma J."/>
        </authorList>
    </citation>
    <scope>NUCLEOTIDE SEQUENCE [LARGE SCALE GENOMIC DNA]</scope>
    <source>
        <strain evidence="12">SYNS20</strain>
    </source>
</reference>
<dbReference type="Proteomes" id="UP001596523">
    <property type="component" value="Unassembled WGS sequence"/>
</dbReference>
<dbReference type="SMART" id="SM00387">
    <property type="entry name" value="HATPase_c"/>
    <property type="match status" value="1"/>
</dbReference>
<comment type="catalytic activity">
    <reaction evidence="1">
        <text>ATP + protein L-histidine = ADP + protein N-phospho-L-histidine.</text>
        <dbReference type="EC" id="2.7.13.3"/>
    </reaction>
</comment>
<keyword evidence="3" id="KW-0597">Phosphoprotein</keyword>
<gene>
    <name evidence="11" type="ORF">ACFQVC_24615</name>
</gene>
<evidence type="ECO:0000256" key="8">
    <source>
        <dbReference type="ARBA" id="ARBA00023012"/>
    </source>
</evidence>
<dbReference type="SUPFAM" id="SSF55874">
    <property type="entry name" value="ATPase domain of HSP90 chaperone/DNA topoisomerase II/histidine kinase"/>
    <property type="match status" value="1"/>
</dbReference>
<sequence>MRIRPSRSLVADALIALAQTSVAVLLGQESRAQGWPELDLYGYVLVAVVNLSGALRSRWPVAVCLSVHAVWLVYVTAGYWPVVNSFGPMLAVYTVASLRGPRLSVACAGLMAAVWIYAGVVSGTGSMPAVIGQALVFPAVIWRFGYVARRSAELARQLRKEQAERAKREVAEERGRIARELHDVVAHHMSVISVQAGLASFVFESDKDTARGALSTISGTSAEALEELRRMLRLLRAEDGDDAPDAPMPGLGRLGEMVERVGAGGLPVELRVEGTPRPLAPGVDLCAYRVVQEALTNVLKHARSATRAEVELRYGQDHVTVSVTDDGEGVIPDRVQGGGGHGLIGMRERAKLYGGTISIGPRGKNGGFAVRLDLPTSARSVRRGDDTSA</sequence>
<evidence type="ECO:0000313" key="12">
    <source>
        <dbReference type="Proteomes" id="UP001596523"/>
    </source>
</evidence>
<protein>
    <recommendedName>
        <fullName evidence="2">histidine kinase</fullName>
        <ecNumber evidence="2">2.7.13.3</ecNumber>
    </recommendedName>
</protein>
<organism evidence="11 12">
    <name type="scientific">Streptomyces monticola</name>
    <dbReference type="NCBI Taxonomy" id="2666263"/>
    <lineage>
        <taxon>Bacteria</taxon>
        <taxon>Bacillati</taxon>
        <taxon>Actinomycetota</taxon>
        <taxon>Actinomycetes</taxon>
        <taxon>Kitasatosporales</taxon>
        <taxon>Streptomycetaceae</taxon>
        <taxon>Streptomyces</taxon>
    </lineage>
</organism>
<evidence type="ECO:0000259" key="10">
    <source>
        <dbReference type="PROSITE" id="PS50109"/>
    </source>
</evidence>
<keyword evidence="7" id="KW-0067">ATP-binding</keyword>
<evidence type="ECO:0000256" key="3">
    <source>
        <dbReference type="ARBA" id="ARBA00022553"/>
    </source>
</evidence>
<evidence type="ECO:0000256" key="7">
    <source>
        <dbReference type="ARBA" id="ARBA00022840"/>
    </source>
</evidence>
<dbReference type="PANTHER" id="PTHR24421:SF10">
    <property type="entry name" value="NITRATE_NITRITE SENSOR PROTEIN NARQ"/>
    <property type="match status" value="1"/>
</dbReference>
<evidence type="ECO:0000313" key="11">
    <source>
        <dbReference type="EMBL" id="MFC7307397.1"/>
    </source>
</evidence>
<evidence type="ECO:0000256" key="4">
    <source>
        <dbReference type="ARBA" id="ARBA00022679"/>
    </source>
</evidence>
<dbReference type="EC" id="2.7.13.3" evidence="2"/>
<evidence type="ECO:0000256" key="2">
    <source>
        <dbReference type="ARBA" id="ARBA00012438"/>
    </source>
</evidence>
<keyword evidence="6 11" id="KW-0418">Kinase</keyword>
<keyword evidence="9" id="KW-1133">Transmembrane helix</keyword>
<feature type="transmembrane region" description="Helical" evidence="9">
    <location>
        <begin position="58"/>
        <end position="82"/>
    </location>
</feature>
<dbReference type="Gene3D" id="1.20.5.1930">
    <property type="match status" value="1"/>
</dbReference>
<dbReference type="CDD" id="cd16917">
    <property type="entry name" value="HATPase_UhpB-NarQ-NarX-like"/>
    <property type="match status" value="1"/>
</dbReference>
<keyword evidence="8" id="KW-0902">Two-component regulatory system</keyword>
<keyword evidence="5" id="KW-0547">Nucleotide-binding</keyword>
<comment type="caution">
    <text evidence="11">The sequence shown here is derived from an EMBL/GenBank/DDBJ whole genome shotgun (WGS) entry which is preliminary data.</text>
</comment>
<keyword evidence="12" id="KW-1185">Reference proteome</keyword>
<evidence type="ECO:0000256" key="5">
    <source>
        <dbReference type="ARBA" id="ARBA00022741"/>
    </source>
</evidence>
<dbReference type="Pfam" id="PF07730">
    <property type="entry name" value="HisKA_3"/>
    <property type="match status" value="1"/>
</dbReference>
<name>A0ABW2JNV2_9ACTN</name>
<dbReference type="InterPro" id="IPR011712">
    <property type="entry name" value="Sig_transdc_His_kin_sub3_dim/P"/>
</dbReference>
<evidence type="ECO:0000256" key="1">
    <source>
        <dbReference type="ARBA" id="ARBA00000085"/>
    </source>
</evidence>
<dbReference type="Gene3D" id="3.30.565.10">
    <property type="entry name" value="Histidine kinase-like ATPase, C-terminal domain"/>
    <property type="match status" value="1"/>
</dbReference>
<dbReference type="InterPro" id="IPR003594">
    <property type="entry name" value="HATPase_dom"/>
</dbReference>
<dbReference type="GO" id="GO:0016301">
    <property type="term" value="F:kinase activity"/>
    <property type="evidence" value="ECO:0007669"/>
    <property type="project" value="UniProtKB-KW"/>
</dbReference>
<dbReference type="EMBL" id="JBHTCF010000011">
    <property type="protein sequence ID" value="MFC7307397.1"/>
    <property type="molecule type" value="Genomic_DNA"/>
</dbReference>
<dbReference type="Pfam" id="PF02518">
    <property type="entry name" value="HATPase_c"/>
    <property type="match status" value="1"/>
</dbReference>
<dbReference type="InterPro" id="IPR050482">
    <property type="entry name" value="Sensor_HK_TwoCompSys"/>
</dbReference>
<evidence type="ECO:0000256" key="9">
    <source>
        <dbReference type="SAM" id="Phobius"/>
    </source>
</evidence>
<dbReference type="RefSeq" id="WP_381834270.1">
    <property type="nucleotide sequence ID" value="NZ_JBHTCF010000011.1"/>
</dbReference>
<feature type="transmembrane region" description="Helical" evidence="9">
    <location>
        <begin position="103"/>
        <end position="120"/>
    </location>
</feature>